<dbReference type="Gene3D" id="2.60.40.420">
    <property type="entry name" value="Cupredoxins - blue copper proteins"/>
    <property type="match status" value="1"/>
</dbReference>
<evidence type="ECO:0000313" key="4">
    <source>
        <dbReference type="Proteomes" id="UP000291562"/>
    </source>
</evidence>
<dbReference type="AlphaFoldDB" id="A0A411HI62"/>
<dbReference type="EMBL" id="CP035704">
    <property type="protein sequence ID" value="QBB70222.1"/>
    <property type="molecule type" value="Genomic_DNA"/>
</dbReference>
<gene>
    <name evidence="3" type="ORF">ELE36_07520</name>
</gene>
<proteinExistence type="predicted"/>
<protein>
    <submittedName>
        <fullName evidence="3">Cupredoxin domain-containing protein</fullName>
    </submittedName>
</protein>
<dbReference type="KEGG" id="xbc:ELE36_07520"/>
<accession>A0A411HI62</accession>
<evidence type="ECO:0000259" key="2">
    <source>
        <dbReference type="Pfam" id="PF13473"/>
    </source>
</evidence>
<evidence type="ECO:0000313" key="3">
    <source>
        <dbReference type="EMBL" id="QBB70222.1"/>
    </source>
</evidence>
<keyword evidence="1" id="KW-0732">Signal</keyword>
<organism evidence="3 4">
    <name type="scientific">Pseudolysobacter antarcticus</name>
    <dbReference type="NCBI Taxonomy" id="2511995"/>
    <lineage>
        <taxon>Bacteria</taxon>
        <taxon>Pseudomonadati</taxon>
        <taxon>Pseudomonadota</taxon>
        <taxon>Gammaproteobacteria</taxon>
        <taxon>Lysobacterales</taxon>
        <taxon>Rhodanobacteraceae</taxon>
        <taxon>Pseudolysobacter</taxon>
    </lineage>
</organism>
<dbReference type="Proteomes" id="UP000291562">
    <property type="component" value="Chromosome"/>
</dbReference>
<dbReference type="Pfam" id="PF13473">
    <property type="entry name" value="Cupredoxin_1"/>
    <property type="match status" value="1"/>
</dbReference>
<feature type="chain" id="PRO_5019252418" evidence="1">
    <location>
        <begin position="20"/>
        <end position="107"/>
    </location>
</feature>
<dbReference type="InterPro" id="IPR008972">
    <property type="entry name" value="Cupredoxin"/>
</dbReference>
<dbReference type="OrthoDB" id="5958460at2"/>
<evidence type="ECO:0000256" key="1">
    <source>
        <dbReference type="SAM" id="SignalP"/>
    </source>
</evidence>
<dbReference type="RefSeq" id="WP_129832481.1">
    <property type="nucleotide sequence ID" value="NZ_CP035704.1"/>
</dbReference>
<reference evidence="3 4" key="1">
    <citation type="submission" date="2019-01" db="EMBL/GenBank/DDBJ databases">
        <title>Pseudolysobacter antarctica gen. nov., sp. nov., isolated from Fildes Peninsula, Antarctica.</title>
        <authorList>
            <person name="Wei Z."/>
            <person name="Peng F."/>
        </authorList>
    </citation>
    <scope>NUCLEOTIDE SEQUENCE [LARGE SCALE GENOMIC DNA]</scope>
    <source>
        <strain evidence="3 4">AQ6-296</strain>
    </source>
</reference>
<feature type="domain" description="EfeO-type cupredoxin-like" evidence="2">
    <location>
        <begin position="6"/>
        <end position="106"/>
    </location>
</feature>
<dbReference type="InterPro" id="IPR028096">
    <property type="entry name" value="EfeO_Cupredoxin"/>
</dbReference>
<keyword evidence="4" id="KW-1185">Reference proteome</keyword>
<sequence>MLRRTLFAVVAMSALAAQAAVPEFHLVVQDHKFQPTEIQVPAGQKFKLIVENKDASPEEFESAELNREKVVVGNGTIDIYLGPLEPGKYGFFGDFHQDTAQGAVIAK</sequence>
<name>A0A411HI62_9GAMM</name>
<dbReference type="SUPFAM" id="SSF49503">
    <property type="entry name" value="Cupredoxins"/>
    <property type="match status" value="1"/>
</dbReference>
<feature type="signal peptide" evidence="1">
    <location>
        <begin position="1"/>
        <end position="19"/>
    </location>
</feature>